<evidence type="ECO:0000313" key="5">
    <source>
        <dbReference type="EMBL" id="GEQ00292.1"/>
    </source>
</evidence>
<dbReference type="STRING" id="1212545.SARL_01271"/>
<accession>A0A380BWV4</accession>
<proteinExistence type="inferred from homology"/>
<dbReference type="Proteomes" id="UP000321598">
    <property type="component" value="Unassembled WGS sequence"/>
</dbReference>
<sequence>MTKMNDFKDILAGRKSVKLFDEQYKIPHEEMEDMIRQATMAPSSVNMQPWRFMVVESDEGKAKLRPLIKFNTNQNDTSSAMVVIFGDMACHENGEFIYSKAVENNYMPLEVKNQMLPTVTEFYNSISTQQMNDIVKIDSSLAAMQFMLVAKAHGYDTNPIGGFEADQIAETLGLDATRYVPVVIIAVGKGVKEAHASYRMPVDKVMQYV</sequence>
<dbReference type="Proteomes" id="UP000254956">
    <property type="component" value="Unassembled WGS sequence"/>
</dbReference>
<evidence type="ECO:0000313" key="7">
    <source>
        <dbReference type="Proteomes" id="UP000254956"/>
    </source>
</evidence>
<evidence type="ECO:0000313" key="6">
    <source>
        <dbReference type="EMBL" id="SUJ08573.1"/>
    </source>
</evidence>
<reference evidence="5 8" key="2">
    <citation type="submission" date="2019-07" db="EMBL/GenBank/DDBJ databases">
        <title>Whole genome shotgun sequence of Staphylococcus arlettae NBRC 109765.</title>
        <authorList>
            <person name="Hosoyama A."/>
            <person name="Uohara A."/>
            <person name="Ohji S."/>
            <person name="Ichikawa N."/>
        </authorList>
    </citation>
    <scope>NUCLEOTIDE SEQUENCE [LARGE SCALE GENOMIC DNA]</scope>
    <source>
        <strain evidence="5 8">NBRC 109765</strain>
    </source>
</reference>
<dbReference type="GO" id="GO:0016491">
    <property type="term" value="F:oxidoreductase activity"/>
    <property type="evidence" value="ECO:0007669"/>
    <property type="project" value="UniProtKB-KW"/>
</dbReference>
<evidence type="ECO:0000256" key="2">
    <source>
        <dbReference type="ARBA" id="ARBA00007118"/>
    </source>
</evidence>
<dbReference type="EMBL" id="UGZE01000001">
    <property type="protein sequence ID" value="SUJ08573.1"/>
    <property type="molecule type" value="Genomic_DNA"/>
</dbReference>
<keyword evidence="3 6" id="KW-0560">Oxidoreductase</keyword>
<dbReference type="SUPFAM" id="SSF55469">
    <property type="entry name" value="FMN-dependent nitroreductase-like"/>
    <property type="match status" value="1"/>
</dbReference>
<evidence type="ECO:0000256" key="1">
    <source>
        <dbReference type="ARBA" id="ARBA00001917"/>
    </source>
</evidence>
<gene>
    <name evidence="6" type="primary">yodC</name>
    <name evidence="6" type="ORF">NCTC12413_00296</name>
    <name evidence="5" type="ORF">SAR03_13290</name>
</gene>
<organism evidence="6 7">
    <name type="scientific">Staphylococcus arlettae</name>
    <dbReference type="NCBI Taxonomy" id="29378"/>
    <lineage>
        <taxon>Bacteria</taxon>
        <taxon>Bacillati</taxon>
        <taxon>Bacillota</taxon>
        <taxon>Bacilli</taxon>
        <taxon>Bacillales</taxon>
        <taxon>Staphylococcaceae</taxon>
        <taxon>Staphylococcus</taxon>
    </lineage>
</organism>
<dbReference type="Gene3D" id="3.40.109.10">
    <property type="entry name" value="NADH Oxidase"/>
    <property type="match status" value="1"/>
</dbReference>
<dbReference type="InterPro" id="IPR029479">
    <property type="entry name" value="Nitroreductase"/>
</dbReference>
<comment type="similarity">
    <text evidence="2">Belongs to the nitroreductase family.</text>
</comment>
<dbReference type="Pfam" id="PF00881">
    <property type="entry name" value="Nitroreductase"/>
    <property type="match status" value="1"/>
</dbReference>
<dbReference type="AlphaFoldDB" id="A0A380BWV4"/>
<comment type="cofactor">
    <cofactor evidence="1">
        <name>FMN</name>
        <dbReference type="ChEBI" id="CHEBI:58210"/>
    </cofactor>
</comment>
<dbReference type="CDD" id="cd02137">
    <property type="entry name" value="MhqN-like"/>
    <property type="match status" value="1"/>
</dbReference>
<evidence type="ECO:0000259" key="4">
    <source>
        <dbReference type="Pfam" id="PF00881"/>
    </source>
</evidence>
<dbReference type="InterPro" id="IPR000415">
    <property type="entry name" value="Nitroreductase-like"/>
</dbReference>
<evidence type="ECO:0000313" key="8">
    <source>
        <dbReference type="Proteomes" id="UP000321598"/>
    </source>
</evidence>
<reference evidence="6 7" key="1">
    <citation type="submission" date="2018-06" db="EMBL/GenBank/DDBJ databases">
        <authorList>
            <consortium name="Pathogen Informatics"/>
            <person name="Doyle S."/>
        </authorList>
    </citation>
    <scope>NUCLEOTIDE SEQUENCE [LARGE SCALE GENOMIC DNA]</scope>
    <source>
        <strain evidence="6 7">NCTC12413</strain>
    </source>
</reference>
<dbReference type="PANTHER" id="PTHR43673">
    <property type="entry name" value="NAD(P)H NITROREDUCTASE YDGI-RELATED"/>
    <property type="match status" value="1"/>
</dbReference>
<evidence type="ECO:0000256" key="3">
    <source>
        <dbReference type="ARBA" id="ARBA00023002"/>
    </source>
</evidence>
<protein>
    <submittedName>
        <fullName evidence="5">NADH dehydrogenase</fullName>
    </submittedName>
    <submittedName>
        <fullName evidence="6">Nitroreductase</fullName>
        <ecNumber evidence="6">1.-.-.-</ecNumber>
    </submittedName>
</protein>
<name>A0A380BWV4_9STAP</name>
<feature type="domain" description="Nitroreductase" evidence="4">
    <location>
        <begin position="12"/>
        <end position="189"/>
    </location>
</feature>
<dbReference type="EC" id="1.-.-.-" evidence="6"/>
<dbReference type="PANTHER" id="PTHR43673:SF10">
    <property type="entry name" value="NADH DEHYDROGENASE_NAD(P)H NITROREDUCTASE XCC3605-RELATED"/>
    <property type="match status" value="1"/>
</dbReference>
<keyword evidence="8" id="KW-1185">Reference proteome</keyword>
<dbReference type="EMBL" id="BKAV01000010">
    <property type="protein sequence ID" value="GEQ00292.1"/>
    <property type="molecule type" value="Genomic_DNA"/>
</dbReference>